<dbReference type="InterPro" id="IPR000719">
    <property type="entry name" value="Prot_kinase_dom"/>
</dbReference>
<dbReference type="RefSeq" id="XP_046052265.1">
    <property type="nucleotide sequence ID" value="XM_046201329.1"/>
</dbReference>
<dbReference type="CDD" id="cd00180">
    <property type="entry name" value="PKc"/>
    <property type="match status" value="1"/>
</dbReference>
<dbReference type="PROSITE" id="PS50297">
    <property type="entry name" value="ANK_REP_REGION"/>
    <property type="match status" value="2"/>
</dbReference>
<dbReference type="InterPro" id="IPR011009">
    <property type="entry name" value="Kinase-like_dom_sf"/>
</dbReference>
<dbReference type="PROSITE" id="PS50011">
    <property type="entry name" value="PROTEIN_KINASE_DOM"/>
    <property type="match status" value="1"/>
</dbReference>
<evidence type="ECO:0000256" key="1">
    <source>
        <dbReference type="ARBA" id="ARBA00005843"/>
    </source>
</evidence>
<dbReference type="InterPro" id="IPR002110">
    <property type="entry name" value="Ankyrin_rpt"/>
</dbReference>
<dbReference type="OrthoDB" id="4062651at2759"/>
<dbReference type="EMBL" id="JAGMUX010000005">
    <property type="protein sequence ID" value="KAH7259557.1"/>
    <property type="molecule type" value="Genomic_DNA"/>
</dbReference>
<name>A0A9P9KEG9_FUSRE</name>
<feature type="repeat" description="ANK" evidence="2">
    <location>
        <begin position="903"/>
        <end position="935"/>
    </location>
</feature>
<dbReference type="Gene3D" id="1.25.40.20">
    <property type="entry name" value="Ankyrin repeat-containing domain"/>
    <property type="match status" value="3"/>
</dbReference>
<dbReference type="GO" id="GO:0004674">
    <property type="term" value="F:protein serine/threonine kinase activity"/>
    <property type="evidence" value="ECO:0007669"/>
    <property type="project" value="TreeGrafter"/>
</dbReference>
<dbReference type="SUPFAM" id="SSF48403">
    <property type="entry name" value="Ankyrin repeat"/>
    <property type="match status" value="1"/>
</dbReference>
<dbReference type="SMART" id="SM00248">
    <property type="entry name" value="ANK"/>
    <property type="match status" value="4"/>
</dbReference>
<keyword evidence="5" id="KW-1185">Reference proteome</keyword>
<proteinExistence type="inferred from homology"/>
<comment type="caution">
    <text evidence="4">The sequence shown here is derived from an EMBL/GenBank/DDBJ whole genome shotgun (WGS) entry which is preliminary data.</text>
</comment>
<dbReference type="AlphaFoldDB" id="A0A9P9KEG9"/>
<dbReference type="Proteomes" id="UP000720189">
    <property type="component" value="Unassembled WGS sequence"/>
</dbReference>
<accession>A0A9P9KEG9</accession>
<sequence length="963" mass="106597">MSSVFQYNSSFTFSHPGWDSDPVADFAELALAQVTARTPDPGPIEDFTTFAQQLHATGLPIVEADDLQDLKDGASIGSGTTMTVFKYLWKSKNRVVAVKRVNLGIALGQSQDETHSQEYSDLLKSLLRELRVMNHPWCKAHPSFVDLLGVSWDAVTCDEGISSYRPAMIVELADPTTPQLRDLVKRSRYPLSLKEQQVMFDLLTDIAEGVTMLHAMKIVHGDLKPDNILLFRTKDRLVAKLSDFGFCSPFTDTKFKIGGTLYWNAPECMPNAPEELRGFRDTITRDLYSFGLVMSYSLFSTLPYGSVTEEDTEAVEVQRWKLEKEPTMFLYDKILSYAPSLHAIPVPLVENLYAAHHQPQDLLWFQIWAAITELLRRQPNERNIRMGQIYLAFKQPQRLSEILMPQTHGRKDANLNAVDVTRSSVLRPKIVSSMAQGIPQRQFSKFDAFRLGQIPTAVQSLLLQDFEQRYSSAINSSQEAADLALVLSNCHGRGFGCHPSPEKARDYEVLAAHAGSDAAQIQVLCHGLLDGFDDSVTAEQKSDWLQTAICDIFSPLRHHLSDVKRESFQGALERIPGDLLHHALLYSFVKSYMDERTIYNLAFDGAAEDELFSLVVNNNMDELVAALKSDMRLLGGKKDGFTLLHVAADYCQLVQGFKMQPDTKSDHGVTPIELAVETGSVDCAQLLISLGADIKPLADQELFTSAVMTGTRSSLKNSPVNGNFAMLSLLCKAVEEVSGETSGNEAVQALISGKYTIGMLDEESDYVAPSSPLELAVSVQNYDSIIALLNLGANPNVYTYLPPLHIAVFLREPILVLLLLTYGALPNLTNRADGETALHCANEVNMTEFSEAPRSGIIEWQQFVKEGIKAIDVDSDESLSARVKACITILLHFGADLEARNSEGHTALVQVVRIGDYTTAEYLLEMGADIESRNDEGNTALLGFESEEVQQWCRGKGLGSGTQ</sequence>
<dbReference type="SMART" id="SM00220">
    <property type="entry name" value="S_TKc"/>
    <property type="match status" value="1"/>
</dbReference>
<feature type="repeat" description="ANK" evidence="2">
    <location>
        <begin position="667"/>
        <end position="699"/>
    </location>
</feature>
<dbReference type="GeneID" id="70231283"/>
<dbReference type="Gene3D" id="3.30.200.20">
    <property type="entry name" value="Phosphorylase Kinase, domain 1"/>
    <property type="match status" value="1"/>
</dbReference>
<dbReference type="PROSITE" id="PS50088">
    <property type="entry name" value="ANK_REPEAT"/>
    <property type="match status" value="2"/>
</dbReference>
<protein>
    <submittedName>
        <fullName evidence="4">Kinase-like domain-containing protein</fullName>
    </submittedName>
</protein>
<dbReference type="Pfam" id="PF00069">
    <property type="entry name" value="Pkinase"/>
    <property type="match status" value="1"/>
</dbReference>
<comment type="similarity">
    <text evidence="1">Belongs to the protein kinase superfamily. TKL Ser/Thr protein kinase family.</text>
</comment>
<dbReference type="PROSITE" id="PS00108">
    <property type="entry name" value="PROTEIN_KINASE_ST"/>
    <property type="match status" value="1"/>
</dbReference>
<dbReference type="InterPro" id="IPR008271">
    <property type="entry name" value="Ser/Thr_kinase_AS"/>
</dbReference>
<dbReference type="SUPFAM" id="SSF56112">
    <property type="entry name" value="Protein kinase-like (PK-like)"/>
    <property type="match status" value="1"/>
</dbReference>
<organism evidence="4 5">
    <name type="scientific">Fusarium redolens</name>
    <dbReference type="NCBI Taxonomy" id="48865"/>
    <lineage>
        <taxon>Eukaryota</taxon>
        <taxon>Fungi</taxon>
        <taxon>Dikarya</taxon>
        <taxon>Ascomycota</taxon>
        <taxon>Pezizomycotina</taxon>
        <taxon>Sordariomycetes</taxon>
        <taxon>Hypocreomycetidae</taxon>
        <taxon>Hypocreales</taxon>
        <taxon>Nectriaceae</taxon>
        <taxon>Fusarium</taxon>
        <taxon>Fusarium redolens species complex</taxon>
    </lineage>
</organism>
<feature type="domain" description="Protein kinase" evidence="3">
    <location>
        <begin position="70"/>
        <end position="394"/>
    </location>
</feature>
<dbReference type="GO" id="GO:0005524">
    <property type="term" value="F:ATP binding"/>
    <property type="evidence" value="ECO:0007669"/>
    <property type="project" value="InterPro"/>
</dbReference>
<evidence type="ECO:0000256" key="2">
    <source>
        <dbReference type="PROSITE-ProRule" id="PRU00023"/>
    </source>
</evidence>
<dbReference type="Gene3D" id="1.10.510.10">
    <property type="entry name" value="Transferase(Phosphotransferase) domain 1"/>
    <property type="match status" value="1"/>
</dbReference>
<evidence type="ECO:0000313" key="5">
    <source>
        <dbReference type="Proteomes" id="UP000720189"/>
    </source>
</evidence>
<dbReference type="PANTHER" id="PTHR44329">
    <property type="entry name" value="SERINE/THREONINE-PROTEIN KINASE TNNI3K-RELATED"/>
    <property type="match status" value="1"/>
</dbReference>
<dbReference type="Pfam" id="PF12796">
    <property type="entry name" value="Ank_2"/>
    <property type="match status" value="1"/>
</dbReference>
<gene>
    <name evidence="4" type="ORF">BKA55DRAFT_736287</name>
</gene>
<keyword evidence="2" id="KW-0040">ANK repeat</keyword>
<dbReference type="InterPro" id="IPR036770">
    <property type="entry name" value="Ankyrin_rpt-contain_sf"/>
</dbReference>
<keyword evidence="4" id="KW-0808">Transferase</keyword>
<evidence type="ECO:0000313" key="4">
    <source>
        <dbReference type="EMBL" id="KAH7259557.1"/>
    </source>
</evidence>
<evidence type="ECO:0000259" key="3">
    <source>
        <dbReference type="PROSITE" id="PS50011"/>
    </source>
</evidence>
<keyword evidence="4" id="KW-0418">Kinase</keyword>
<reference evidence="4" key="1">
    <citation type="journal article" date="2021" name="Nat. Commun.">
        <title>Genetic determinants of endophytism in the Arabidopsis root mycobiome.</title>
        <authorList>
            <person name="Mesny F."/>
            <person name="Miyauchi S."/>
            <person name="Thiergart T."/>
            <person name="Pickel B."/>
            <person name="Atanasova L."/>
            <person name="Karlsson M."/>
            <person name="Huettel B."/>
            <person name="Barry K.W."/>
            <person name="Haridas S."/>
            <person name="Chen C."/>
            <person name="Bauer D."/>
            <person name="Andreopoulos W."/>
            <person name="Pangilinan J."/>
            <person name="LaButti K."/>
            <person name="Riley R."/>
            <person name="Lipzen A."/>
            <person name="Clum A."/>
            <person name="Drula E."/>
            <person name="Henrissat B."/>
            <person name="Kohler A."/>
            <person name="Grigoriev I.V."/>
            <person name="Martin F.M."/>
            <person name="Hacquard S."/>
        </authorList>
    </citation>
    <scope>NUCLEOTIDE SEQUENCE</scope>
    <source>
        <strain evidence="4">MPI-CAGE-AT-0023</strain>
    </source>
</reference>
<dbReference type="InterPro" id="IPR051681">
    <property type="entry name" value="Ser/Thr_Kinases-Pseudokinases"/>
</dbReference>